<dbReference type="RefSeq" id="WP_368655412.1">
    <property type="nucleotide sequence ID" value="NZ_CP158262.1"/>
</dbReference>
<evidence type="ECO:0000313" key="2">
    <source>
        <dbReference type="EMBL" id="XDJ68752.1"/>
    </source>
</evidence>
<dbReference type="EMBL" id="CP158262">
    <property type="protein sequence ID" value="XDJ68752.1"/>
    <property type="molecule type" value="Genomic_DNA"/>
</dbReference>
<evidence type="ECO:0000256" key="1">
    <source>
        <dbReference type="SAM" id="MobiDB-lite"/>
    </source>
</evidence>
<name>A0AB39ENH6_9BURK</name>
<reference evidence="2" key="1">
    <citation type="submission" date="2024-05" db="EMBL/GenBank/DDBJ databases">
        <authorList>
            <person name="Luo Y.-C."/>
            <person name="Nicholds J."/>
            <person name="Mortimer T."/>
            <person name="Maboni G."/>
        </authorList>
    </citation>
    <scope>NUCLEOTIDE SEQUENCE</scope>
    <source>
        <strain evidence="2">144863</strain>
    </source>
</reference>
<proteinExistence type="predicted"/>
<organism evidence="2">
    <name type="scientific">Castellaniella ginsengisoli</name>
    <dbReference type="NCBI Taxonomy" id="546114"/>
    <lineage>
        <taxon>Bacteria</taxon>
        <taxon>Pseudomonadati</taxon>
        <taxon>Pseudomonadota</taxon>
        <taxon>Betaproteobacteria</taxon>
        <taxon>Burkholderiales</taxon>
        <taxon>Alcaligenaceae</taxon>
        <taxon>Castellaniella</taxon>
    </lineage>
</organism>
<dbReference type="AlphaFoldDB" id="A0AB39ENH6"/>
<sequence>MTLDESQQIEDLLVIWYRYERAYMPHLGAPRVSPSCRSHDSGDVHQDAEDRDDDLERMKAQIIAKCIDELHYMHRAAIGVHMRNKTAGVSVHRNPRIEDQHTAYQAAKADLFPRLKKCELIKCEYA</sequence>
<protein>
    <recommendedName>
        <fullName evidence="3">DNA polymerase</fullName>
    </recommendedName>
</protein>
<accession>A0AB39ENH6</accession>
<evidence type="ECO:0008006" key="3">
    <source>
        <dbReference type="Google" id="ProtNLM"/>
    </source>
</evidence>
<feature type="region of interest" description="Disordered" evidence="1">
    <location>
        <begin position="29"/>
        <end position="53"/>
    </location>
</feature>
<gene>
    <name evidence="2" type="ORF">ABRY94_11815</name>
</gene>
<feature type="compositionally biased region" description="Basic and acidic residues" evidence="1">
    <location>
        <begin position="37"/>
        <end position="53"/>
    </location>
</feature>